<feature type="region of interest" description="Disordered" evidence="6">
    <location>
        <begin position="160"/>
        <end position="222"/>
    </location>
</feature>
<dbReference type="GO" id="GO:0008270">
    <property type="term" value="F:zinc ion binding"/>
    <property type="evidence" value="ECO:0007669"/>
    <property type="project" value="UniProtKB-KW"/>
</dbReference>
<dbReference type="SMART" id="SM00105">
    <property type="entry name" value="ArfGap"/>
    <property type="match status" value="1"/>
</dbReference>
<dbReference type="InterPro" id="IPR001164">
    <property type="entry name" value="ArfGAP_dom"/>
</dbReference>
<dbReference type="PANTHER" id="PTHR46419:SF1">
    <property type="entry name" value="ARF-GAP DOMAIN-CONTAINING PROTEIN"/>
    <property type="match status" value="1"/>
</dbReference>
<dbReference type="OrthoDB" id="10266696at2759"/>
<dbReference type="InterPro" id="IPR037278">
    <property type="entry name" value="ARFGAP/RecO"/>
</dbReference>
<accession>A0A5J4ZA71</accession>
<gene>
    <name evidence="8" type="ORF">F0562_018440</name>
</gene>
<dbReference type="SUPFAM" id="SSF57863">
    <property type="entry name" value="ArfGap/RecO-like zinc finger"/>
    <property type="match status" value="1"/>
</dbReference>
<feature type="region of interest" description="Disordered" evidence="6">
    <location>
        <begin position="440"/>
        <end position="471"/>
    </location>
</feature>
<dbReference type="Gene3D" id="1.10.220.150">
    <property type="entry name" value="Arf GTPase activating protein"/>
    <property type="match status" value="1"/>
</dbReference>
<sequence length="471" mass="51355">MNEKASVSKELNARHRKILEGLLKLPENRECADCKSKAPRWASVNLGIFVCMQCSGIHRSLGVHISKVRSATLDTWLPDQVAFIQSMGNEKSNSYWEAELPPNYDRVGIENFIRAKYEEKRWIPRDGKAKSSSIVREERVSVYKSGPGVSSGIVNTHGIKHLPEERKSPLLPNTNKNIPASTGSSVPPKVFGQVTPDSRPQEVDQKSEPTAPKTELEKQGDNAIPVVAAAKVDYATDLFNMLSMEDSGDNNPKTSTPDDRTWARFQSAEATSTARDSVPPNSVERKTQASCGIEDIFKDLQWVTPQISDNPPNDARNDIMNLFEKSSMVSPFSVHQQQLAMLAQQQSLLMATAAKSSGVSQSNILQLGSGGINLPAQNWGNIGSQVPGMMIPVAQPQKYMQMGNIQPSHPTGSFAPYPTPPSMYATGPVAPINTIITTGVGRHPSSLPAPSPTQSGRDYDFSSLTQGLFSK</sequence>
<evidence type="ECO:0000256" key="1">
    <source>
        <dbReference type="ARBA" id="ARBA00022468"/>
    </source>
</evidence>
<dbReference type="CDD" id="cd08204">
    <property type="entry name" value="ArfGap"/>
    <property type="match status" value="1"/>
</dbReference>
<feature type="domain" description="Arf-GAP" evidence="7">
    <location>
        <begin position="16"/>
        <end position="130"/>
    </location>
</feature>
<dbReference type="Pfam" id="PF01412">
    <property type="entry name" value="ArfGap"/>
    <property type="match status" value="1"/>
</dbReference>
<proteinExistence type="predicted"/>
<dbReference type="GO" id="GO:0005096">
    <property type="term" value="F:GTPase activator activity"/>
    <property type="evidence" value="ECO:0007669"/>
    <property type="project" value="UniProtKB-KW"/>
</dbReference>
<evidence type="ECO:0000256" key="6">
    <source>
        <dbReference type="SAM" id="MobiDB-lite"/>
    </source>
</evidence>
<dbReference type="PROSITE" id="PS50115">
    <property type="entry name" value="ARFGAP"/>
    <property type="match status" value="1"/>
</dbReference>
<keyword evidence="3 5" id="KW-0863">Zinc-finger</keyword>
<keyword evidence="9" id="KW-1185">Reference proteome</keyword>
<name>A0A5J4ZA71_9ASTE</name>
<dbReference type="EMBL" id="CM018052">
    <property type="protein sequence ID" value="KAA8515330.1"/>
    <property type="molecule type" value="Genomic_DNA"/>
</dbReference>
<evidence type="ECO:0000313" key="8">
    <source>
        <dbReference type="EMBL" id="KAA8515330.1"/>
    </source>
</evidence>
<keyword evidence="4" id="KW-0862">Zinc</keyword>
<keyword evidence="2" id="KW-0479">Metal-binding</keyword>
<dbReference type="PANTHER" id="PTHR46419">
    <property type="entry name" value="ADP-RIBOSYLATION FACTOR GTPASE-ACTIVATING PROTEIN AGD5"/>
    <property type="match status" value="1"/>
</dbReference>
<keyword evidence="1" id="KW-0343">GTPase activation</keyword>
<dbReference type="Proteomes" id="UP000325577">
    <property type="component" value="Linkage Group LG9"/>
</dbReference>
<evidence type="ECO:0000256" key="5">
    <source>
        <dbReference type="PROSITE-ProRule" id="PRU00288"/>
    </source>
</evidence>
<dbReference type="PRINTS" id="PR00405">
    <property type="entry name" value="REVINTRACTNG"/>
</dbReference>
<evidence type="ECO:0000256" key="4">
    <source>
        <dbReference type="ARBA" id="ARBA00022833"/>
    </source>
</evidence>
<dbReference type="FunFam" id="1.10.220.150:FF:000009">
    <property type="entry name" value="stromal membrane-associated protein 1 isoform X1"/>
    <property type="match status" value="1"/>
</dbReference>
<evidence type="ECO:0000313" key="9">
    <source>
        <dbReference type="Proteomes" id="UP000325577"/>
    </source>
</evidence>
<feature type="compositionally biased region" description="Polar residues" evidence="6">
    <location>
        <begin position="171"/>
        <end position="185"/>
    </location>
</feature>
<organism evidence="8 9">
    <name type="scientific">Nyssa sinensis</name>
    <dbReference type="NCBI Taxonomy" id="561372"/>
    <lineage>
        <taxon>Eukaryota</taxon>
        <taxon>Viridiplantae</taxon>
        <taxon>Streptophyta</taxon>
        <taxon>Embryophyta</taxon>
        <taxon>Tracheophyta</taxon>
        <taxon>Spermatophyta</taxon>
        <taxon>Magnoliopsida</taxon>
        <taxon>eudicotyledons</taxon>
        <taxon>Gunneridae</taxon>
        <taxon>Pentapetalae</taxon>
        <taxon>asterids</taxon>
        <taxon>Cornales</taxon>
        <taxon>Nyssaceae</taxon>
        <taxon>Nyssa</taxon>
    </lineage>
</organism>
<dbReference type="InterPro" id="IPR044520">
    <property type="entry name" value="ARF_GAP_AGD5/15"/>
</dbReference>
<evidence type="ECO:0000256" key="3">
    <source>
        <dbReference type="ARBA" id="ARBA00022771"/>
    </source>
</evidence>
<evidence type="ECO:0000259" key="7">
    <source>
        <dbReference type="PROSITE" id="PS50115"/>
    </source>
</evidence>
<dbReference type="AlphaFoldDB" id="A0A5J4ZA71"/>
<feature type="compositionally biased region" description="Polar residues" evidence="6">
    <location>
        <begin position="452"/>
        <end position="471"/>
    </location>
</feature>
<reference evidence="8 9" key="1">
    <citation type="submission" date="2019-09" db="EMBL/GenBank/DDBJ databases">
        <title>A chromosome-level genome assembly of the Chinese tupelo Nyssa sinensis.</title>
        <authorList>
            <person name="Yang X."/>
            <person name="Kang M."/>
            <person name="Yang Y."/>
            <person name="Xiong H."/>
            <person name="Wang M."/>
            <person name="Zhang Z."/>
            <person name="Wang Z."/>
            <person name="Wu H."/>
            <person name="Ma T."/>
            <person name="Liu J."/>
            <person name="Xi Z."/>
        </authorList>
    </citation>
    <scope>NUCLEOTIDE SEQUENCE [LARGE SCALE GENOMIC DNA]</scope>
    <source>
        <strain evidence="8">J267</strain>
        <tissue evidence="8">Leaf</tissue>
    </source>
</reference>
<evidence type="ECO:0000256" key="2">
    <source>
        <dbReference type="ARBA" id="ARBA00022723"/>
    </source>
</evidence>
<dbReference type="InterPro" id="IPR038508">
    <property type="entry name" value="ArfGAP_dom_sf"/>
</dbReference>
<protein>
    <recommendedName>
        <fullName evidence="7">Arf-GAP domain-containing protein</fullName>
    </recommendedName>
</protein>